<evidence type="ECO:0000256" key="1">
    <source>
        <dbReference type="SAM" id="Phobius"/>
    </source>
</evidence>
<feature type="transmembrane region" description="Helical" evidence="1">
    <location>
        <begin position="97"/>
        <end position="113"/>
    </location>
</feature>
<accession>A0ABZ1W1E3</accession>
<dbReference type="RefSeq" id="WP_329500831.1">
    <property type="nucleotide sequence ID" value="NZ_CP108460.1"/>
</dbReference>
<protein>
    <submittedName>
        <fullName evidence="3">DUF4328 domain-containing protein</fullName>
    </submittedName>
</protein>
<keyword evidence="1" id="KW-0812">Transmembrane</keyword>
<proteinExistence type="predicted"/>
<dbReference type="Proteomes" id="UP001432014">
    <property type="component" value="Chromosome"/>
</dbReference>
<evidence type="ECO:0000313" key="4">
    <source>
        <dbReference type="Proteomes" id="UP001432014"/>
    </source>
</evidence>
<keyword evidence="1" id="KW-1133">Transmembrane helix</keyword>
<evidence type="ECO:0000259" key="2">
    <source>
        <dbReference type="Pfam" id="PF14219"/>
    </source>
</evidence>
<dbReference type="EMBL" id="CP108482">
    <property type="protein sequence ID" value="WUS54634.1"/>
    <property type="molecule type" value="Genomic_DNA"/>
</dbReference>
<dbReference type="Pfam" id="PF14219">
    <property type="entry name" value="DUF4328"/>
    <property type="match status" value="1"/>
</dbReference>
<gene>
    <name evidence="3" type="ORF">OG469_03400</name>
</gene>
<evidence type="ECO:0000313" key="3">
    <source>
        <dbReference type="EMBL" id="WUS54634.1"/>
    </source>
</evidence>
<feature type="transmembrane region" description="Helical" evidence="1">
    <location>
        <begin position="161"/>
        <end position="180"/>
    </location>
</feature>
<feature type="transmembrane region" description="Helical" evidence="1">
    <location>
        <begin position="56"/>
        <end position="77"/>
    </location>
</feature>
<keyword evidence="1" id="KW-0472">Membrane</keyword>
<organism evidence="3 4">
    <name type="scientific">Kitasatospora herbaricolor</name>
    <dbReference type="NCBI Taxonomy" id="68217"/>
    <lineage>
        <taxon>Bacteria</taxon>
        <taxon>Bacillati</taxon>
        <taxon>Actinomycetota</taxon>
        <taxon>Actinomycetes</taxon>
        <taxon>Kitasatosporales</taxon>
        <taxon>Streptomycetaceae</taxon>
        <taxon>Kitasatospora</taxon>
    </lineage>
</organism>
<reference evidence="3 4" key="1">
    <citation type="submission" date="2022-10" db="EMBL/GenBank/DDBJ databases">
        <title>The complete genomes of actinobacterial strains from the NBC collection.</title>
        <authorList>
            <person name="Joergensen T.S."/>
            <person name="Alvarez Arevalo M."/>
            <person name="Sterndorff E.B."/>
            <person name="Faurdal D."/>
            <person name="Vuksanovic O."/>
            <person name="Mourched A.-S."/>
            <person name="Charusanti P."/>
            <person name="Shaw S."/>
            <person name="Blin K."/>
            <person name="Weber T."/>
        </authorList>
    </citation>
    <scope>NUCLEOTIDE SEQUENCE [LARGE SCALE GENOMIC DNA]</scope>
    <source>
        <strain evidence="3 4">NBC_01247</strain>
    </source>
</reference>
<keyword evidence="4" id="KW-1185">Reference proteome</keyword>
<feature type="domain" description="DUF4328" evidence="2">
    <location>
        <begin position="64"/>
        <end position="184"/>
    </location>
</feature>
<sequence length="199" mass="21526">MKSEASLKAPRARALPYSGPVVDPGRLAVAAQVLIAVQTVAQLAVAVAGGSRSKLFAQYVPISLPLMIATVVVFLCWFRRCRLNAQCFAPGTQRHSAGLAVGAWFVPVAMWWIPRRVALDIWRAGTPAGGTWLIEAWWVAWLAKTVGGVVALRLGARPYGYSVYDEVVGVIAAVLAILVIRRITERQGARLRAGLAVRR</sequence>
<dbReference type="InterPro" id="IPR025565">
    <property type="entry name" value="DUF4328"/>
</dbReference>
<name>A0ABZ1W1E3_9ACTN</name>